<sequence length="93" mass="10878">QHRQQRQDKFANHPRNDQRSDDRGKGPMGDRQPQARENRVVPDPLNARVVVVEETNEIDWCEKCFLMPHPPCEVDHQVEEVDDDDNIDDDACM</sequence>
<reference evidence="2 3" key="1">
    <citation type="journal article" date="2021" name="Nat. Plants">
        <title>The Taxus genome provides insights into paclitaxel biosynthesis.</title>
        <authorList>
            <person name="Xiong X."/>
            <person name="Gou J."/>
            <person name="Liao Q."/>
            <person name="Li Y."/>
            <person name="Zhou Q."/>
            <person name="Bi G."/>
            <person name="Li C."/>
            <person name="Du R."/>
            <person name="Wang X."/>
            <person name="Sun T."/>
            <person name="Guo L."/>
            <person name="Liang H."/>
            <person name="Lu P."/>
            <person name="Wu Y."/>
            <person name="Zhang Z."/>
            <person name="Ro D.K."/>
            <person name="Shang Y."/>
            <person name="Huang S."/>
            <person name="Yan J."/>
        </authorList>
    </citation>
    <scope>NUCLEOTIDE SEQUENCE [LARGE SCALE GENOMIC DNA]</scope>
    <source>
        <strain evidence="2">Ta-2019</strain>
    </source>
</reference>
<accession>A0AA38G3B6</accession>
<feature type="non-terminal residue" evidence="2">
    <location>
        <position position="1"/>
    </location>
</feature>
<evidence type="ECO:0000256" key="1">
    <source>
        <dbReference type="SAM" id="MobiDB-lite"/>
    </source>
</evidence>
<feature type="compositionally biased region" description="Basic and acidic residues" evidence="1">
    <location>
        <begin position="1"/>
        <end position="25"/>
    </location>
</feature>
<dbReference type="Proteomes" id="UP000824469">
    <property type="component" value="Unassembled WGS sequence"/>
</dbReference>
<evidence type="ECO:0000313" key="3">
    <source>
        <dbReference type="Proteomes" id="UP000824469"/>
    </source>
</evidence>
<dbReference type="AlphaFoldDB" id="A0AA38G3B6"/>
<organism evidence="2 3">
    <name type="scientific">Taxus chinensis</name>
    <name type="common">Chinese yew</name>
    <name type="synonym">Taxus wallichiana var. chinensis</name>
    <dbReference type="NCBI Taxonomy" id="29808"/>
    <lineage>
        <taxon>Eukaryota</taxon>
        <taxon>Viridiplantae</taxon>
        <taxon>Streptophyta</taxon>
        <taxon>Embryophyta</taxon>
        <taxon>Tracheophyta</taxon>
        <taxon>Spermatophyta</taxon>
        <taxon>Pinopsida</taxon>
        <taxon>Pinidae</taxon>
        <taxon>Conifers II</taxon>
        <taxon>Cupressales</taxon>
        <taxon>Taxaceae</taxon>
        <taxon>Taxus</taxon>
    </lineage>
</organism>
<name>A0AA38G3B6_TAXCH</name>
<comment type="caution">
    <text evidence="2">The sequence shown here is derived from an EMBL/GenBank/DDBJ whole genome shotgun (WGS) entry which is preliminary data.</text>
</comment>
<gene>
    <name evidence="2" type="ORF">KI387_024506</name>
</gene>
<feature type="region of interest" description="Disordered" evidence="1">
    <location>
        <begin position="1"/>
        <end position="43"/>
    </location>
</feature>
<keyword evidence="3" id="KW-1185">Reference proteome</keyword>
<evidence type="ECO:0000313" key="2">
    <source>
        <dbReference type="EMBL" id="KAH9315879.1"/>
    </source>
</evidence>
<feature type="non-terminal residue" evidence="2">
    <location>
        <position position="93"/>
    </location>
</feature>
<protein>
    <submittedName>
        <fullName evidence="2">Uncharacterized protein</fullName>
    </submittedName>
</protein>
<dbReference type="EMBL" id="JAHRHJ020000005">
    <property type="protein sequence ID" value="KAH9315879.1"/>
    <property type="molecule type" value="Genomic_DNA"/>
</dbReference>
<proteinExistence type="predicted"/>